<keyword evidence="1" id="KW-1133">Transmembrane helix</keyword>
<dbReference type="InterPro" id="IPR040521">
    <property type="entry name" value="KDZ"/>
</dbReference>
<keyword evidence="1" id="KW-0472">Membrane</keyword>
<comment type="caution">
    <text evidence="2">The sequence shown here is derived from an EMBL/GenBank/DDBJ whole genome shotgun (WGS) entry which is preliminary data.</text>
</comment>
<dbReference type="PANTHER" id="PTHR33096">
    <property type="entry name" value="CXC2 DOMAIN-CONTAINING PROTEIN"/>
    <property type="match status" value="1"/>
</dbReference>
<dbReference type="PANTHER" id="PTHR33096:SF1">
    <property type="entry name" value="CXC1-LIKE CYSTEINE CLUSTER ASSOCIATED WITH KDZ TRANSPOSASES DOMAIN-CONTAINING PROTEIN"/>
    <property type="match status" value="1"/>
</dbReference>
<feature type="non-terminal residue" evidence="2">
    <location>
        <position position="341"/>
    </location>
</feature>
<keyword evidence="3" id="KW-1185">Reference proteome</keyword>
<organism evidence="2 3">
    <name type="scientific">Pleurotus eryngii</name>
    <name type="common">Boletus of the steppes</name>
    <dbReference type="NCBI Taxonomy" id="5323"/>
    <lineage>
        <taxon>Eukaryota</taxon>
        <taxon>Fungi</taxon>
        <taxon>Dikarya</taxon>
        <taxon>Basidiomycota</taxon>
        <taxon>Agaricomycotina</taxon>
        <taxon>Agaricomycetes</taxon>
        <taxon>Agaricomycetidae</taxon>
        <taxon>Agaricales</taxon>
        <taxon>Pleurotineae</taxon>
        <taxon>Pleurotaceae</taxon>
        <taxon>Pleurotus</taxon>
    </lineage>
</organism>
<gene>
    <name evidence="2" type="ORF">BDN71DRAFT_1513702</name>
</gene>
<proteinExistence type="predicted"/>
<accession>A0A9P6D9I8</accession>
<keyword evidence="1" id="KW-0812">Transmembrane</keyword>
<evidence type="ECO:0008006" key="4">
    <source>
        <dbReference type="Google" id="ProtNLM"/>
    </source>
</evidence>
<evidence type="ECO:0000313" key="3">
    <source>
        <dbReference type="Proteomes" id="UP000807025"/>
    </source>
</evidence>
<dbReference type="AlphaFoldDB" id="A0A9P6D9I8"/>
<evidence type="ECO:0000256" key="1">
    <source>
        <dbReference type="SAM" id="Phobius"/>
    </source>
</evidence>
<dbReference type="Pfam" id="PF18758">
    <property type="entry name" value="KDZ"/>
    <property type="match status" value="1"/>
</dbReference>
<evidence type="ECO:0000313" key="2">
    <source>
        <dbReference type="EMBL" id="KAF9487718.1"/>
    </source>
</evidence>
<dbReference type="EMBL" id="MU154755">
    <property type="protein sequence ID" value="KAF9487718.1"/>
    <property type="molecule type" value="Genomic_DNA"/>
</dbReference>
<protein>
    <recommendedName>
        <fullName evidence="4">CxC2-like cysteine cluster KDZ transposase-associated domain-containing protein</fullName>
    </recommendedName>
</protein>
<dbReference type="OrthoDB" id="2804062at2759"/>
<dbReference type="Proteomes" id="UP000807025">
    <property type="component" value="Unassembled WGS sequence"/>
</dbReference>
<reference evidence="2" key="1">
    <citation type="submission" date="2020-11" db="EMBL/GenBank/DDBJ databases">
        <authorList>
            <consortium name="DOE Joint Genome Institute"/>
            <person name="Ahrendt S."/>
            <person name="Riley R."/>
            <person name="Andreopoulos W."/>
            <person name="Labutti K."/>
            <person name="Pangilinan J."/>
            <person name="Ruiz-Duenas F.J."/>
            <person name="Barrasa J.M."/>
            <person name="Sanchez-Garcia M."/>
            <person name="Camarero S."/>
            <person name="Miyauchi S."/>
            <person name="Serrano A."/>
            <person name="Linde D."/>
            <person name="Babiker R."/>
            <person name="Drula E."/>
            <person name="Ayuso-Fernandez I."/>
            <person name="Pacheco R."/>
            <person name="Padilla G."/>
            <person name="Ferreira P."/>
            <person name="Barriuso J."/>
            <person name="Kellner H."/>
            <person name="Castanera R."/>
            <person name="Alfaro M."/>
            <person name="Ramirez L."/>
            <person name="Pisabarro A.G."/>
            <person name="Kuo A."/>
            <person name="Tritt A."/>
            <person name="Lipzen A."/>
            <person name="He G."/>
            <person name="Yan M."/>
            <person name="Ng V."/>
            <person name="Cullen D."/>
            <person name="Martin F."/>
            <person name="Rosso M.-N."/>
            <person name="Henrissat B."/>
            <person name="Hibbett D."/>
            <person name="Martinez A.T."/>
            <person name="Grigoriev I.V."/>
        </authorList>
    </citation>
    <scope>NUCLEOTIDE SEQUENCE</scope>
    <source>
        <strain evidence="2">ATCC 90797</strain>
    </source>
</reference>
<name>A0A9P6D9I8_PLEER</name>
<feature type="transmembrane region" description="Helical" evidence="1">
    <location>
        <begin position="157"/>
        <end position="178"/>
    </location>
</feature>
<sequence>MKRAGRGNIENGIATTSPGDLALICAACPQPGINLPEGWERVPPALRFLYTLFVSVDANFRLKNCLCSNELVDAGLHTGLAYFVPQVSYKEHVMNHVSQADISSCSRFAALSRADSKSSTGLRYTGVGMCICARHELIRPLGVGDLQKGERYCNMDYIVLSAVAGLALRMLMIIYDIACQWRVNFSKRMQELPSHLHISDNVLVDFCIPKCHLHAHQSMCQTPHSLNLKPGVGRTDGEGIKRDWSLINPAANSTKEMGAGSRHDTLDDIFGYHNWLKTTRLGLSLHQKYRLAVVESKRHQGFLDELTASIDVPGLVETWTTAVTDWENDKTKPNPYISVSS</sequence>